<dbReference type="EMBL" id="CP004144">
    <property type="protein sequence ID" value="AGF96365.1"/>
    <property type="molecule type" value="Genomic_DNA"/>
</dbReference>
<dbReference type="HOGENOM" id="CLU_3322962_0_0_2"/>
<reference evidence="1 2" key="1">
    <citation type="journal article" date="2013" name="Genome Announc.">
        <title>Complete Genome of a Methanosarcina mazei Strain Isolated from Sediment Samples from an Amazonian Flooded Area.</title>
        <authorList>
            <person name="Assis das Gracas D."/>
            <person name="Thiago Juca Ramos R."/>
            <person name="Vieira Araujo A.C."/>
            <person name="Zahlouth R."/>
            <person name="Ribeiro Carneiro A."/>
            <person name="Souza Lopes T."/>
            <person name="Azevedo Barauna R."/>
            <person name="Azevedo V."/>
            <person name="Cruz Schneider M.P."/>
            <person name="Pellizari V.H."/>
            <person name="Silva A."/>
        </authorList>
    </citation>
    <scope>NUCLEOTIDE SEQUENCE [LARGE SCALE GENOMIC DNA]</scope>
    <source>
        <strain evidence="1 2">Tuc01</strain>
    </source>
</reference>
<evidence type="ECO:0000313" key="2">
    <source>
        <dbReference type="Proteomes" id="UP000011718"/>
    </source>
</evidence>
<sequence>MSSGTAPARKYCIIESSLIEELRIFVLLRNYTLIEISA</sequence>
<name>M1Q284_METMZ</name>
<proteinExistence type="predicted"/>
<dbReference type="BioCyc" id="MMAZ1236903:G139K-920-MONOMER"/>
<dbReference type="AlphaFoldDB" id="M1Q284"/>
<evidence type="ECO:0000313" key="1">
    <source>
        <dbReference type="EMBL" id="AGF96365.1"/>
    </source>
</evidence>
<gene>
    <name evidence="1" type="ORF">MmTuc01_0966</name>
</gene>
<protein>
    <submittedName>
        <fullName evidence="1">Uncharacterized protein</fullName>
    </submittedName>
</protein>
<dbReference type="KEGG" id="mmaz:MmTuc01_0966"/>
<organism evidence="1 2">
    <name type="scientific">Methanosarcina mazei Tuc01</name>
    <dbReference type="NCBI Taxonomy" id="1236903"/>
    <lineage>
        <taxon>Archaea</taxon>
        <taxon>Methanobacteriati</taxon>
        <taxon>Methanobacteriota</taxon>
        <taxon>Stenosarchaea group</taxon>
        <taxon>Methanomicrobia</taxon>
        <taxon>Methanosarcinales</taxon>
        <taxon>Methanosarcinaceae</taxon>
        <taxon>Methanosarcina</taxon>
    </lineage>
</organism>
<accession>M1Q284</accession>
<dbReference type="Proteomes" id="UP000011718">
    <property type="component" value="Chromosome"/>
</dbReference>